<protein>
    <recommendedName>
        <fullName evidence="1">Reverse transcriptase/retrotransposon-derived protein RNase H-like domain-containing protein</fullName>
    </recommendedName>
</protein>
<dbReference type="Pfam" id="PF17919">
    <property type="entry name" value="RT_RNaseH_2"/>
    <property type="match status" value="1"/>
</dbReference>
<evidence type="ECO:0000313" key="3">
    <source>
        <dbReference type="RefSeq" id="XP_016667382.1"/>
    </source>
</evidence>
<dbReference type="SUPFAM" id="SSF56672">
    <property type="entry name" value="DNA/RNA polymerases"/>
    <property type="match status" value="1"/>
</dbReference>
<organism evidence="2 3">
    <name type="scientific">Gossypium hirsutum</name>
    <name type="common">Upland cotton</name>
    <name type="synonym">Gossypium mexicanum</name>
    <dbReference type="NCBI Taxonomy" id="3635"/>
    <lineage>
        <taxon>Eukaryota</taxon>
        <taxon>Viridiplantae</taxon>
        <taxon>Streptophyta</taxon>
        <taxon>Embryophyta</taxon>
        <taxon>Tracheophyta</taxon>
        <taxon>Spermatophyta</taxon>
        <taxon>Magnoliopsida</taxon>
        <taxon>eudicotyledons</taxon>
        <taxon>Gunneridae</taxon>
        <taxon>Pentapetalae</taxon>
        <taxon>rosids</taxon>
        <taxon>malvids</taxon>
        <taxon>Malvales</taxon>
        <taxon>Malvaceae</taxon>
        <taxon>Malvoideae</taxon>
        <taxon>Gossypium</taxon>
    </lineage>
</organism>
<gene>
    <name evidence="3" type="primary">LOC107887649</name>
</gene>
<dbReference type="InterPro" id="IPR051320">
    <property type="entry name" value="Viral_Replic_Matur_Polypro"/>
</dbReference>
<dbReference type="PANTHER" id="PTHR33064:SF37">
    <property type="entry name" value="RIBONUCLEASE H"/>
    <property type="match status" value="1"/>
</dbReference>
<evidence type="ECO:0000259" key="1">
    <source>
        <dbReference type="Pfam" id="PF17919"/>
    </source>
</evidence>
<dbReference type="KEGG" id="ghi:107887649"/>
<sequence length="176" mass="20109">MELPFNEFDLILGTDWLVEYRVSLDCATRRVTLRPTENDEVIMIGEHWDFLSNVISTLVADKLEFPGVPLDREVELRIDLLLDTSLVSIAPYACFLGLAGYYRRFAEGFSLIASPLTKLLRKNAPFVWSEAQQFSFDKLKFVLTEAPVLVQQELGRQFVVYSDTLHVGLGFVLMQE</sequence>
<name>A0A1U8PVT2_GOSHI</name>
<dbReference type="Pfam" id="PF08284">
    <property type="entry name" value="RVP_2"/>
    <property type="match status" value="1"/>
</dbReference>
<dbReference type="Gene3D" id="3.30.70.270">
    <property type="match status" value="1"/>
</dbReference>
<dbReference type="PANTHER" id="PTHR33064">
    <property type="entry name" value="POL PROTEIN"/>
    <property type="match status" value="1"/>
</dbReference>
<dbReference type="FunFam" id="3.30.70.270:FF:000020">
    <property type="entry name" value="Transposon Tf2-6 polyprotein-like Protein"/>
    <property type="match status" value="1"/>
</dbReference>
<dbReference type="InterPro" id="IPR041577">
    <property type="entry name" value="RT_RNaseH_2"/>
</dbReference>
<dbReference type="OrthoDB" id="415724at2759"/>
<dbReference type="GeneID" id="107887649"/>
<keyword evidence="2" id="KW-1185">Reference proteome</keyword>
<evidence type="ECO:0000313" key="2">
    <source>
        <dbReference type="Proteomes" id="UP000818029"/>
    </source>
</evidence>
<dbReference type="STRING" id="3635.A0A1U8PVT2"/>
<dbReference type="InterPro" id="IPR043502">
    <property type="entry name" value="DNA/RNA_pol_sf"/>
</dbReference>
<reference evidence="2" key="1">
    <citation type="journal article" date="2020" name="Nat. Genet.">
        <title>Genomic diversifications of five Gossypium allopolyploid species and their impact on cotton improvement.</title>
        <authorList>
            <person name="Chen Z.J."/>
            <person name="Sreedasyam A."/>
            <person name="Ando A."/>
            <person name="Song Q."/>
            <person name="De Santiago L.M."/>
            <person name="Hulse-Kemp A.M."/>
            <person name="Ding M."/>
            <person name="Ye W."/>
            <person name="Kirkbride R.C."/>
            <person name="Jenkins J."/>
            <person name="Plott C."/>
            <person name="Lovell J."/>
            <person name="Lin Y.M."/>
            <person name="Vaughn R."/>
            <person name="Liu B."/>
            <person name="Simpson S."/>
            <person name="Scheffler B.E."/>
            <person name="Wen L."/>
            <person name="Saski C.A."/>
            <person name="Grover C.E."/>
            <person name="Hu G."/>
            <person name="Conover J.L."/>
            <person name="Carlson J.W."/>
            <person name="Shu S."/>
            <person name="Boston L.B."/>
            <person name="Williams M."/>
            <person name="Peterson D.G."/>
            <person name="McGee K."/>
            <person name="Jones D.C."/>
            <person name="Wendel J.F."/>
            <person name="Stelly D.M."/>
            <person name="Grimwood J."/>
            <person name="Schmutz J."/>
        </authorList>
    </citation>
    <scope>NUCLEOTIDE SEQUENCE [LARGE SCALE GENOMIC DNA]</scope>
    <source>
        <strain evidence="2">cv. TM-1</strain>
    </source>
</reference>
<reference evidence="3" key="2">
    <citation type="submission" date="2025-08" db="UniProtKB">
        <authorList>
            <consortium name="RefSeq"/>
        </authorList>
    </citation>
    <scope>IDENTIFICATION</scope>
</reference>
<accession>A0A1U8PVT2</accession>
<dbReference type="InterPro" id="IPR021109">
    <property type="entry name" value="Peptidase_aspartic_dom_sf"/>
</dbReference>
<dbReference type="PaxDb" id="3635-A0A1U8PVT2"/>
<dbReference type="AlphaFoldDB" id="A0A1U8PVT2"/>
<feature type="domain" description="Reverse transcriptase/retrotransposon-derived protein RNase H-like" evidence="1">
    <location>
        <begin position="128"/>
        <end position="176"/>
    </location>
</feature>
<proteinExistence type="predicted"/>
<dbReference type="InterPro" id="IPR043128">
    <property type="entry name" value="Rev_trsase/Diguanyl_cyclase"/>
</dbReference>
<dbReference type="RefSeq" id="XP_016667382.1">
    <property type="nucleotide sequence ID" value="XM_016811893.1"/>
</dbReference>
<dbReference type="Gene3D" id="2.40.70.10">
    <property type="entry name" value="Acid Proteases"/>
    <property type="match status" value="1"/>
</dbReference>
<dbReference type="Proteomes" id="UP000818029">
    <property type="component" value="Chromosome A06"/>
</dbReference>